<reference evidence="2 3" key="1">
    <citation type="journal article" date="2014" name="Nat. Genet.">
        <title>Genome and transcriptome of the porcine whipworm Trichuris suis.</title>
        <authorList>
            <person name="Jex A.R."/>
            <person name="Nejsum P."/>
            <person name="Schwarz E.M."/>
            <person name="Hu L."/>
            <person name="Young N.D."/>
            <person name="Hall R.S."/>
            <person name="Korhonen P.K."/>
            <person name="Liao S."/>
            <person name="Thamsborg S."/>
            <person name="Xia J."/>
            <person name="Xu P."/>
            <person name="Wang S."/>
            <person name="Scheerlinck J.P."/>
            <person name="Hofmann A."/>
            <person name="Sternberg P.W."/>
            <person name="Wang J."/>
            <person name="Gasser R.B."/>
        </authorList>
    </citation>
    <scope>NUCLEOTIDE SEQUENCE [LARGE SCALE GENOMIC DNA]</scope>
    <source>
        <strain evidence="2">DCEP-RM93M</strain>
    </source>
</reference>
<proteinExistence type="predicted"/>
<evidence type="ECO:0000259" key="1">
    <source>
        <dbReference type="Pfam" id="PF05585"/>
    </source>
</evidence>
<dbReference type="Proteomes" id="UP000030764">
    <property type="component" value="Unassembled WGS sequence"/>
</dbReference>
<dbReference type="InterPro" id="IPR008737">
    <property type="entry name" value="DUF1758"/>
</dbReference>
<gene>
    <name evidence="2" type="ORF">M513_13340</name>
</gene>
<evidence type="ECO:0000313" key="3">
    <source>
        <dbReference type="Proteomes" id="UP000030764"/>
    </source>
</evidence>
<dbReference type="EMBL" id="KL363428">
    <property type="protein sequence ID" value="KFD45784.1"/>
    <property type="molecule type" value="Genomic_DNA"/>
</dbReference>
<protein>
    <recommendedName>
        <fullName evidence="1">DUF1758 domain-containing protein</fullName>
    </recommendedName>
</protein>
<feature type="domain" description="DUF1758" evidence="1">
    <location>
        <begin position="3"/>
        <end position="119"/>
    </location>
</feature>
<name>A0A085LLD8_9BILA</name>
<keyword evidence="3" id="KW-1185">Reference proteome</keyword>
<organism evidence="2 3">
    <name type="scientific">Trichuris suis</name>
    <name type="common">pig whipworm</name>
    <dbReference type="NCBI Taxonomy" id="68888"/>
    <lineage>
        <taxon>Eukaryota</taxon>
        <taxon>Metazoa</taxon>
        <taxon>Ecdysozoa</taxon>
        <taxon>Nematoda</taxon>
        <taxon>Enoplea</taxon>
        <taxon>Dorylaimia</taxon>
        <taxon>Trichinellida</taxon>
        <taxon>Trichuridae</taxon>
        <taxon>Trichuris</taxon>
    </lineage>
</organism>
<dbReference type="AlphaFoldDB" id="A0A085LLD8"/>
<sequence>MCLLDVGSQRSFVRKDLADNLDLKGTNGYISILTFGNRPGRQQITRSVEFRLTAVAQDKPLKWIRALCVPQICGPLDDNPPLLNKWKHLPRCNLSDQFPRGAKEVNVVIGADYYYDFVGNKVRKNAAEDTYSVSVMHRNHRTALESI</sequence>
<accession>A0A085LLD8</accession>
<dbReference type="Pfam" id="PF05585">
    <property type="entry name" value="DUF1758"/>
    <property type="match status" value="1"/>
</dbReference>
<evidence type="ECO:0000313" key="2">
    <source>
        <dbReference type="EMBL" id="KFD45784.1"/>
    </source>
</evidence>